<reference evidence="2" key="1">
    <citation type="journal article" date="2019" name="Int. J. Syst. Evol. Microbiol.">
        <title>The Global Catalogue of Microorganisms (GCM) 10K type strain sequencing project: providing services to taxonomists for standard genome sequencing and annotation.</title>
        <authorList>
            <consortium name="The Broad Institute Genomics Platform"/>
            <consortium name="The Broad Institute Genome Sequencing Center for Infectious Disease"/>
            <person name="Wu L."/>
            <person name="Ma J."/>
        </authorList>
    </citation>
    <scope>NUCLEOTIDE SEQUENCE [LARGE SCALE GENOMIC DNA]</scope>
    <source>
        <strain evidence="2">IBRC-M 10987</strain>
    </source>
</reference>
<evidence type="ECO:0008006" key="3">
    <source>
        <dbReference type="Google" id="ProtNLM"/>
    </source>
</evidence>
<sequence>MPFSTGTITNTRATGTASSTLVISTRNLNIAAASTISIQIFASVDSNTFYTAYVDSFVLAANSYNVRTYVIGGNVAYEVQVNSSASQVLFSVFGIDEFGNMVPNQGRTQAELSFIAQLSPII</sequence>
<proteinExistence type="predicted"/>
<protein>
    <recommendedName>
        <fullName evidence="3">DUF4183 domain-containing protein</fullName>
    </recommendedName>
</protein>
<dbReference type="RefSeq" id="WP_377718875.1">
    <property type="nucleotide sequence ID" value="NZ_JBHSAM010000023.1"/>
</dbReference>
<dbReference type="EMBL" id="JBHSAM010000023">
    <property type="protein sequence ID" value="MFC4100199.1"/>
    <property type="molecule type" value="Genomic_DNA"/>
</dbReference>
<accession>A0ABV8K0D1</accession>
<gene>
    <name evidence="1" type="ORF">ACFOZ8_11145</name>
</gene>
<keyword evidence="2" id="KW-1185">Reference proteome</keyword>
<name>A0ABV8K0D1_9BACL</name>
<evidence type="ECO:0000313" key="2">
    <source>
        <dbReference type="Proteomes" id="UP001595715"/>
    </source>
</evidence>
<evidence type="ECO:0000313" key="1">
    <source>
        <dbReference type="EMBL" id="MFC4100199.1"/>
    </source>
</evidence>
<dbReference type="Proteomes" id="UP001595715">
    <property type="component" value="Unassembled WGS sequence"/>
</dbReference>
<comment type="caution">
    <text evidence="1">The sequence shown here is derived from an EMBL/GenBank/DDBJ whole genome shotgun (WGS) entry which is preliminary data.</text>
</comment>
<organism evidence="1 2">
    <name type="scientific">Paenibacillus xanthanilyticus</name>
    <dbReference type="NCBI Taxonomy" id="1783531"/>
    <lineage>
        <taxon>Bacteria</taxon>
        <taxon>Bacillati</taxon>
        <taxon>Bacillota</taxon>
        <taxon>Bacilli</taxon>
        <taxon>Bacillales</taxon>
        <taxon>Paenibacillaceae</taxon>
        <taxon>Paenibacillus</taxon>
    </lineage>
</organism>